<dbReference type="GO" id="GO:0015926">
    <property type="term" value="F:glucosidase activity"/>
    <property type="evidence" value="ECO:0007669"/>
    <property type="project" value="InterPro"/>
</dbReference>
<keyword evidence="7" id="KW-0732">Signal</keyword>
<dbReference type="Pfam" id="PF07745">
    <property type="entry name" value="Glyco_hydro_53"/>
    <property type="match status" value="1"/>
</dbReference>
<dbReference type="FunFam" id="3.20.20.80:FF:000077">
    <property type="entry name" value="Arabinogalactan endo-beta-1,4-galactanase"/>
    <property type="match status" value="1"/>
</dbReference>
<evidence type="ECO:0000313" key="9">
    <source>
        <dbReference type="Proteomes" id="UP001283341"/>
    </source>
</evidence>
<evidence type="ECO:0000256" key="7">
    <source>
        <dbReference type="RuleBase" id="RU361192"/>
    </source>
</evidence>
<feature type="signal peptide" evidence="7">
    <location>
        <begin position="1"/>
        <end position="18"/>
    </location>
</feature>
<evidence type="ECO:0000256" key="3">
    <source>
        <dbReference type="ARBA" id="ARBA00012556"/>
    </source>
</evidence>
<name>A0AAE0ISE8_9PEZI</name>
<keyword evidence="4 7" id="KW-0378">Hydrolase</keyword>
<evidence type="ECO:0000256" key="4">
    <source>
        <dbReference type="ARBA" id="ARBA00022801"/>
    </source>
</evidence>
<reference evidence="8" key="1">
    <citation type="journal article" date="2023" name="Mol. Phylogenet. Evol.">
        <title>Genome-scale phylogeny and comparative genomics of the fungal order Sordariales.</title>
        <authorList>
            <person name="Hensen N."/>
            <person name="Bonometti L."/>
            <person name="Westerberg I."/>
            <person name="Brannstrom I.O."/>
            <person name="Guillou S."/>
            <person name="Cros-Aarteil S."/>
            <person name="Calhoun S."/>
            <person name="Haridas S."/>
            <person name="Kuo A."/>
            <person name="Mondo S."/>
            <person name="Pangilinan J."/>
            <person name="Riley R."/>
            <person name="LaButti K."/>
            <person name="Andreopoulos B."/>
            <person name="Lipzen A."/>
            <person name="Chen C."/>
            <person name="Yan M."/>
            <person name="Daum C."/>
            <person name="Ng V."/>
            <person name="Clum A."/>
            <person name="Steindorff A."/>
            <person name="Ohm R.A."/>
            <person name="Martin F."/>
            <person name="Silar P."/>
            <person name="Natvig D.O."/>
            <person name="Lalanne C."/>
            <person name="Gautier V."/>
            <person name="Ament-Velasquez S.L."/>
            <person name="Kruys A."/>
            <person name="Hutchinson M.I."/>
            <person name="Powell A.J."/>
            <person name="Barry K."/>
            <person name="Miller A.N."/>
            <person name="Grigoriev I.V."/>
            <person name="Debuchy R."/>
            <person name="Gladieux P."/>
            <person name="Hiltunen Thoren M."/>
            <person name="Johannesson H."/>
        </authorList>
    </citation>
    <scope>NUCLEOTIDE SEQUENCE</scope>
    <source>
        <strain evidence="8">CBS 118394</strain>
    </source>
</reference>
<dbReference type="EC" id="3.2.1.89" evidence="3 7"/>
<evidence type="ECO:0000256" key="5">
    <source>
        <dbReference type="ARBA" id="ARBA00023295"/>
    </source>
</evidence>
<dbReference type="GO" id="GO:0031218">
    <property type="term" value="F:arabinogalactan endo-1,4-beta-galactosidase activity"/>
    <property type="evidence" value="ECO:0007669"/>
    <property type="project" value="UniProtKB-EC"/>
</dbReference>
<protein>
    <recommendedName>
        <fullName evidence="6 7">Arabinogalactan endo-beta-1,4-galactanase</fullName>
        <ecNumber evidence="3 7">3.2.1.89</ecNumber>
    </recommendedName>
</protein>
<dbReference type="GO" id="GO:0030247">
    <property type="term" value="F:polysaccharide binding"/>
    <property type="evidence" value="ECO:0007669"/>
    <property type="project" value="UniProtKB-ARBA"/>
</dbReference>
<gene>
    <name evidence="8" type="ORF">B0H66DRAFT_572499</name>
</gene>
<organism evidence="8 9">
    <name type="scientific">Apodospora peruviana</name>
    <dbReference type="NCBI Taxonomy" id="516989"/>
    <lineage>
        <taxon>Eukaryota</taxon>
        <taxon>Fungi</taxon>
        <taxon>Dikarya</taxon>
        <taxon>Ascomycota</taxon>
        <taxon>Pezizomycotina</taxon>
        <taxon>Sordariomycetes</taxon>
        <taxon>Sordariomycetidae</taxon>
        <taxon>Sordariales</taxon>
        <taxon>Lasiosphaeriaceae</taxon>
        <taxon>Apodospora</taxon>
    </lineage>
</organism>
<accession>A0AAE0ISE8</accession>
<dbReference type="PANTHER" id="PTHR34983">
    <property type="entry name" value="ARABINOGALACTAN ENDO-BETA-1,4-GALACTANASE A"/>
    <property type="match status" value="1"/>
</dbReference>
<feature type="chain" id="PRO_5041773951" description="Arabinogalactan endo-beta-1,4-galactanase" evidence="7">
    <location>
        <begin position="19"/>
        <end position="350"/>
    </location>
</feature>
<sequence>MILASLSAILLGLSAVEAALPYKGVDWSSAIVEEKAGVSYKSASGTAQPLERILVESGVNTVRQRIWVTPSGGTYNLAYNIELAKRAKAAGLGVYLNFHYSDTWADPAHQAIPSGWPSGINDLAWKLYNYTLDVSNAFQDAGAQPTIMSIGNEITAGMLWPTGRTSSWANIARLLHSASAAIKDSRLNPQPKIMIHLDNGWNWGTQNNWYTNVLKQGTLVPSDFDQMGVSFYPFYSASATLSSLKTSLTNMANTWGKEVLVVETDWPTSCPSPSQSFPSDAKSIPFAAAGQTTWITKIAEVVASVKGGVGLFYWEPAWIHNANLGSSCANNCMFSNSGQALSSMAVFKSI</sequence>
<evidence type="ECO:0000256" key="2">
    <source>
        <dbReference type="ARBA" id="ARBA00010687"/>
    </source>
</evidence>
<comment type="catalytic activity">
    <reaction evidence="1 7">
        <text>The enzyme specifically hydrolyzes (1-&gt;4)-beta-D-galactosidic linkages in type I arabinogalactans.</text>
        <dbReference type="EC" id="3.2.1.89"/>
    </reaction>
</comment>
<dbReference type="InterPro" id="IPR017853">
    <property type="entry name" value="GH"/>
</dbReference>
<evidence type="ECO:0000256" key="6">
    <source>
        <dbReference type="ARBA" id="ARBA00068680"/>
    </source>
</evidence>
<keyword evidence="5 7" id="KW-0326">Glycosidase</keyword>
<dbReference type="InterPro" id="IPR011683">
    <property type="entry name" value="Glyco_hydro_53"/>
</dbReference>
<dbReference type="EMBL" id="JAUEDM010000001">
    <property type="protein sequence ID" value="KAK3330433.1"/>
    <property type="molecule type" value="Genomic_DNA"/>
</dbReference>
<proteinExistence type="inferred from homology"/>
<reference evidence="8" key="2">
    <citation type="submission" date="2023-06" db="EMBL/GenBank/DDBJ databases">
        <authorList>
            <consortium name="Lawrence Berkeley National Laboratory"/>
            <person name="Haridas S."/>
            <person name="Hensen N."/>
            <person name="Bonometti L."/>
            <person name="Westerberg I."/>
            <person name="Brannstrom I.O."/>
            <person name="Guillou S."/>
            <person name="Cros-Aarteil S."/>
            <person name="Calhoun S."/>
            <person name="Kuo A."/>
            <person name="Mondo S."/>
            <person name="Pangilinan J."/>
            <person name="Riley R."/>
            <person name="Labutti K."/>
            <person name="Andreopoulos B."/>
            <person name="Lipzen A."/>
            <person name="Chen C."/>
            <person name="Yanf M."/>
            <person name="Daum C."/>
            <person name="Ng V."/>
            <person name="Clum A."/>
            <person name="Steindorff A."/>
            <person name="Ohm R."/>
            <person name="Martin F."/>
            <person name="Silar P."/>
            <person name="Natvig D."/>
            <person name="Lalanne C."/>
            <person name="Gautier V."/>
            <person name="Ament-Velasquez S.L."/>
            <person name="Kruys A."/>
            <person name="Hutchinson M.I."/>
            <person name="Powell A.J."/>
            <person name="Barry K."/>
            <person name="Miller A.N."/>
            <person name="Grigoriev I.V."/>
            <person name="Debuchy R."/>
            <person name="Gladieux P."/>
            <person name="Thoren M.H."/>
            <person name="Johannesson H."/>
        </authorList>
    </citation>
    <scope>NUCLEOTIDE SEQUENCE</scope>
    <source>
        <strain evidence="8">CBS 118394</strain>
    </source>
</reference>
<evidence type="ECO:0000256" key="1">
    <source>
        <dbReference type="ARBA" id="ARBA00001695"/>
    </source>
</evidence>
<comment type="similarity">
    <text evidence="2 7">Belongs to the glycosyl hydrolase 53 family.</text>
</comment>
<dbReference type="GO" id="GO:0016998">
    <property type="term" value="P:cell wall macromolecule catabolic process"/>
    <property type="evidence" value="ECO:0007669"/>
    <property type="project" value="UniProtKB-ARBA"/>
</dbReference>
<dbReference type="PANTHER" id="PTHR34983:SF1">
    <property type="entry name" value="ARABINOGALACTAN ENDO-BETA-1,4-GALACTANASE A"/>
    <property type="match status" value="1"/>
</dbReference>
<dbReference type="Gene3D" id="3.20.20.80">
    <property type="entry name" value="Glycosidases"/>
    <property type="match status" value="1"/>
</dbReference>
<evidence type="ECO:0000313" key="8">
    <source>
        <dbReference type="EMBL" id="KAK3330433.1"/>
    </source>
</evidence>
<dbReference type="GO" id="GO:0045490">
    <property type="term" value="P:pectin catabolic process"/>
    <property type="evidence" value="ECO:0007669"/>
    <property type="project" value="TreeGrafter"/>
</dbReference>
<dbReference type="Proteomes" id="UP001283341">
    <property type="component" value="Unassembled WGS sequence"/>
</dbReference>
<dbReference type="SUPFAM" id="SSF51445">
    <property type="entry name" value="(Trans)glycosidases"/>
    <property type="match status" value="1"/>
</dbReference>
<dbReference type="AlphaFoldDB" id="A0AAE0ISE8"/>
<keyword evidence="9" id="KW-1185">Reference proteome</keyword>
<comment type="caution">
    <text evidence="8">The sequence shown here is derived from an EMBL/GenBank/DDBJ whole genome shotgun (WGS) entry which is preliminary data.</text>
</comment>